<name>A0ACB9MQ67_9MYRT</name>
<sequence>MAVEKEEGDGNNLRGTLPPGNMCAYELSREKRIRENLERMQKMGILDLTRNLRNSSSSSSSSRVRKKQDSSLADRTREDGGDAAGILSHTPVRRSTRLQSATPVAYSDILLSGRVNKGTKHKMVTIAAPDIKMVPERGPRPEVYTEEHAKLLGSTERSWEFFVDGYGEDGRRIYDSFEGKTCHQCRQKTLGYRTECSRSGMVQGQFCGDCLYMRYGEHVLEALGNPNWVCPVCRGICNCSLCRQAKGWAPTGPMYRKISSMGFKSVAHYLIETKSSQLKLETDADSSAHLLAKRSLPFSELTILDLPDGNTRDPKVDNSSLTKDGDLACQVLAKRTLNFSSDGNNAKDVKSHSEDQGIIILASSNDLGQVKKDGCSSELNQKNIGGRLWSMKSSSGSIPDNCGSESEQPLDDQETSESQNEAPADSPVIKSSIQAKNQDSCSEPNQESIGGRLKLRKRSLRFLLEDNNSTEPVNFCTVENSLKEHKKHSNCCEAGEDSIGRRLRLRKSAYAACVC</sequence>
<comment type="caution">
    <text evidence="1">The sequence shown here is derived from an EMBL/GenBank/DDBJ whole genome shotgun (WGS) entry which is preliminary data.</text>
</comment>
<keyword evidence="2" id="KW-1185">Reference proteome</keyword>
<evidence type="ECO:0000313" key="1">
    <source>
        <dbReference type="EMBL" id="KAI4325848.1"/>
    </source>
</evidence>
<protein>
    <submittedName>
        <fullName evidence="1">Uncharacterized protein</fullName>
    </submittedName>
</protein>
<evidence type="ECO:0000313" key="2">
    <source>
        <dbReference type="Proteomes" id="UP001057402"/>
    </source>
</evidence>
<gene>
    <name evidence="1" type="ORF">MLD38_031212</name>
</gene>
<organism evidence="1 2">
    <name type="scientific">Melastoma candidum</name>
    <dbReference type="NCBI Taxonomy" id="119954"/>
    <lineage>
        <taxon>Eukaryota</taxon>
        <taxon>Viridiplantae</taxon>
        <taxon>Streptophyta</taxon>
        <taxon>Embryophyta</taxon>
        <taxon>Tracheophyta</taxon>
        <taxon>Spermatophyta</taxon>
        <taxon>Magnoliopsida</taxon>
        <taxon>eudicotyledons</taxon>
        <taxon>Gunneridae</taxon>
        <taxon>Pentapetalae</taxon>
        <taxon>rosids</taxon>
        <taxon>malvids</taxon>
        <taxon>Myrtales</taxon>
        <taxon>Melastomataceae</taxon>
        <taxon>Melastomatoideae</taxon>
        <taxon>Melastomateae</taxon>
        <taxon>Melastoma</taxon>
    </lineage>
</organism>
<proteinExistence type="predicted"/>
<dbReference type="Proteomes" id="UP001057402">
    <property type="component" value="Chromosome 9"/>
</dbReference>
<reference evidence="2" key="1">
    <citation type="journal article" date="2023" name="Front. Plant Sci.">
        <title>Chromosomal-level genome assembly of Melastoma candidum provides insights into trichome evolution.</title>
        <authorList>
            <person name="Zhong Y."/>
            <person name="Wu W."/>
            <person name="Sun C."/>
            <person name="Zou P."/>
            <person name="Liu Y."/>
            <person name="Dai S."/>
            <person name="Zhou R."/>
        </authorList>
    </citation>
    <scope>NUCLEOTIDE SEQUENCE [LARGE SCALE GENOMIC DNA]</scope>
</reference>
<dbReference type="EMBL" id="CM042888">
    <property type="protein sequence ID" value="KAI4325848.1"/>
    <property type="molecule type" value="Genomic_DNA"/>
</dbReference>
<accession>A0ACB9MQ67</accession>